<evidence type="ECO:0000256" key="9">
    <source>
        <dbReference type="PROSITE-ProRule" id="PRU01023"/>
    </source>
</evidence>
<evidence type="ECO:0000256" key="10">
    <source>
        <dbReference type="SAM" id="MobiDB-lite"/>
    </source>
</evidence>
<feature type="compositionally biased region" description="Basic and acidic residues" evidence="10">
    <location>
        <begin position="526"/>
        <end position="540"/>
    </location>
</feature>
<protein>
    <recommendedName>
        <fullName evidence="12">SAM-dependent MTase RsmB/NOP-type domain-containing protein</fullName>
    </recommendedName>
</protein>
<dbReference type="SUPFAM" id="SSF53335">
    <property type="entry name" value="S-adenosyl-L-methionine-dependent methyltransferases"/>
    <property type="match status" value="1"/>
</dbReference>
<dbReference type="AlphaFoldDB" id="A0A0E0K4N4"/>
<feature type="transmembrane region" description="Helical" evidence="11">
    <location>
        <begin position="200"/>
        <end position="230"/>
    </location>
</feature>
<dbReference type="STRING" id="4537.A0A0E0K4N4"/>
<evidence type="ECO:0000313" key="13">
    <source>
        <dbReference type="EnsemblPlants" id="OPUNC02G28380.1"/>
    </source>
</evidence>
<dbReference type="Proteomes" id="UP000026962">
    <property type="component" value="Chromosome 2"/>
</dbReference>
<feature type="compositionally biased region" description="Basic and acidic residues" evidence="10">
    <location>
        <begin position="996"/>
        <end position="1025"/>
    </location>
</feature>
<evidence type="ECO:0000259" key="12">
    <source>
        <dbReference type="PROSITE" id="PS51686"/>
    </source>
</evidence>
<feature type="binding site" evidence="9">
    <location>
        <position position="818"/>
    </location>
    <ligand>
        <name>S-adenosyl-L-methionine</name>
        <dbReference type="ChEBI" id="CHEBI:59789"/>
    </ligand>
</feature>
<dbReference type="PRINTS" id="PR02008">
    <property type="entry name" value="RCMTFAMILY"/>
</dbReference>
<dbReference type="eggNOG" id="KOG1122">
    <property type="taxonomic scope" value="Eukaryota"/>
</dbReference>
<keyword evidence="11" id="KW-0472">Membrane</keyword>
<keyword evidence="11" id="KW-0812">Transmembrane</keyword>
<evidence type="ECO:0000256" key="4">
    <source>
        <dbReference type="ARBA" id="ARBA00022603"/>
    </source>
</evidence>
<feature type="transmembrane region" description="Helical" evidence="11">
    <location>
        <begin position="281"/>
        <end position="302"/>
    </location>
</feature>
<dbReference type="InterPro" id="IPR023273">
    <property type="entry name" value="RCMT_NOP2"/>
</dbReference>
<keyword evidence="7 9" id="KW-0694">RNA-binding</keyword>
<reference evidence="13" key="2">
    <citation type="submission" date="2018-05" db="EMBL/GenBank/DDBJ databases">
        <title>OpunRS2 (Oryza punctata Reference Sequence Version 2).</title>
        <authorList>
            <person name="Zhang J."/>
            <person name="Kudrna D."/>
            <person name="Lee S."/>
            <person name="Talag J."/>
            <person name="Welchert J."/>
            <person name="Wing R.A."/>
        </authorList>
    </citation>
    <scope>NUCLEOTIDE SEQUENCE [LARGE SCALE GENOMIC DNA]</scope>
</reference>
<feature type="region of interest" description="Disordered" evidence="10">
    <location>
        <begin position="923"/>
        <end position="1065"/>
    </location>
</feature>
<dbReference type="InterPro" id="IPR049560">
    <property type="entry name" value="MeTrfase_RsmB-F_NOP2_cat"/>
</dbReference>
<dbReference type="GO" id="GO:0000470">
    <property type="term" value="P:maturation of LSU-rRNA"/>
    <property type="evidence" value="ECO:0007669"/>
    <property type="project" value="TreeGrafter"/>
</dbReference>
<dbReference type="InterPro" id="IPR001678">
    <property type="entry name" value="MeTrfase_RsmB-F_NOP2_dom"/>
</dbReference>
<dbReference type="PRINTS" id="PR02012">
    <property type="entry name" value="RCMTNOP2"/>
</dbReference>
<comment type="caution">
    <text evidence="9">Lacks conserved residue(s) required for the propagation of feature annotation.</text>
</comment>
<organism evidence="13">
    <name type="scientific">Oryza punctata</name>
    <name type="common">Red rice</name>
    <dbReference type="NCBI Taxonomy" id="4537"/>
    <lineage>
        <taxon>Eukaryota</taxon>
        <taxon>Viridiplantae</taxon>
        <taxon>Streptophyta</taxon>
        <taxon>Embryophyta</taxon>
        <taxon>Tracheophyta</taxon>
        <taxon>Spermatophyta</taxon>
        <taxon>Magnoliopsida</taxon>
        <taxon>Liliopsida</taxon>
        <taxon>Poales</taxon>
        <taxon>Poaceae</taxon>
        <taxon>BOP clade</taxon>
        <taxon>Oryzoideae</taxon>
        <taxon>Oryzeae</taxon>
        <taxon>Oryzinae</taxon>
        <taxon>Oryza</taxon>
    </lineage>
</organism>
<dbReference type="PROSITE" id="PS51686">
    <property type="entry name" value="SAM_MT_RSMB_NOP"/>
    <property type="match status" value="1"/>
</dbReference>
<keyword evidence="5 9" id="KW-0808">Transferase</keyword>
<feature type="transmembrane region" description="Helical" evidence="11">
    <location>
        <begin position="308"/>
        <end position="329"/>
    </location>
</feature>
<dbReference type="PANTHER" id="PTHR22807">
    <property type="entry name" value="NOP2 YEAST -RELATED NOL1/NOP2/FMU SUN DOMAIN-CONTAINING"/>
    <property type="match status" value="1"/>
</dbReference>
<dbReference type="Pfam" id="PF01189">
    <property type="entry name" value="Methyltr_RsmB-F"/>
    <property type="match status" value="1"/>
</dbReference>
<proteinExistence type="inferred from homology"/>
<keyword evidence="11" id="KW-1133">Transmembrane helix</keyword>
<dbReference type="Gramene" id="OPUNC02G28380.1">
    <property type="protein sequence ID" value="OPUNC02G28380.1"/>
    <property type="gene ID" value="OPUNC02G28380"/>
</dbReference>
<evidence type="ECO:0000256" key="5">
    <source>
        <dbReference type="ARBA" id="ARBA00022679"/>
    </source>
</evidence>
<evidence type="ECO:0000256" key="2">
    <source>
        <dbReference type="ARBA" id="ARBA00007494"/>
    </source>
</evidence>
<dbReference type="Gene3D" id="3.40.50.150">
    <property type="entry name" value="Vaccinia Virus protein VP39"/>
    <property type="match status" value="1"/>
</dbReference>
<feature type="compositionally biased region" description="Basic residues" evidence="10">
    <location>
        <begin position="1053"/>
        <end position="1065"/>
    </location>
</feature>
<dbReference type="InterPro" id="IPR018314">
    <property type="entry name" value="RsmB/NOL1/NOP2-like_CS"/>
</dbReference>
<dbReference type="EnsemblPlants" id="OPUNC02G28380.1">
    <property type="protein sequence ID" value="OPUNC02G28380.1"/>
    <property type="gene ID" value="OPUNC02G28380"/>
</dbReference>
<feature type="region of interest" description="Disordered" evidence="10">
    <location>
        <begin position="383"/>
        <end position="548"/>
    </location>
</feature>
<evidence type="ECO:0000256" key="3">
    <source>
        <dbReference type="ARBA" id="ARBA00022517"/>
    </source>
</evidence>
<feature type="transmembrane region" description="Helical" evidence="11">
    <location>
        <begin position="144"/>
        <end position="162"/>
    </location>
</feature>
<dbReference type="GO" id="GO:0009383">
    <property type="term" value="F:rRNA (cytosine-C5-)-methyltransferase activity"/>
    <property type="evidence" value="ECO:0007669"/>
    <property type="project" value="TreeGrafter"/>
</dbReference>
<evidence type="ECO:0000313" key="14">
    <source>
        <dbReference type="Proteomes" id="UP000026962"/>
    </source>
</evidence>
<feature type="compositionally biased region" description="Acidic residues" evidence="10">
    <location>
        <begin position="453"/>
        <end position="499"/>
    </location>
</feature>
<evidence type="ECO:0000256" key="8">
    <source>
        <dbReference type="ARBA" id="ARBA00023242"/>
    </source>
</evidence>
<dbReference type="PROSITE" id="PS01153">
    <property type="entry name" value="NOL1_NOP2_SUN"/>
    <property type="match status" value="1"/>
</dbReference>
<feature type="compositionally biased region" description="Low complexity" evidence="10">
    <location>
        <begin position="431"/>
        <end position="443"/>
    </location>
</feature>
<comment type="similarity">
    <text evidence="2 9">Belongs to the class I-like SAM-binding methyltransferase superfamily. RsmB/NOP family.</text>
</comment>
<name>A0A0E0K4N4_ORYPU</name>
<evidence type="ECO:0000256" key="7">
    <source>
        <dbReference type="ARBA" id="ARBA00022884"/>
    </source>
</evidence>
<feature type="compositionally biased region" description="Basic and acidic residues" evidence="10">
    <location>
        <begin position="971"/>
        <end position="987"/>
    </location>
</feature>
<keyword evidence="4 9" id="KW-0489">Methyltransferase</keyword>
<feature type="transmembrane region" description="Helical" evidence="11">
    <location>
        <begin position="250"/>
        <end position="269"/>
    </location>
</feature>
<feature type="active site" description="Nucleophile" evidence="9">
    <location>
        <position position="875"/>
    </location>
</feature>
<accession>A0A0E0K4N4</accession>
<feature type="compositionally biased region" description="Acidic residues" evidence="10">
    <location>
        <begin position="506"/>
        <end position="525"/>
    </location>
</feature>
<comment type="subcellular location">
    <subcellularLocation>
        <location evidence="1">Nucleus</location>
        <location evidence="1">Nucleolus</location>
    </subcellularLocation>
</comment>
<dbReference type="InterPro" id="IPR023267">
    <property type="entry name" value="RCMT"/>
</dbReference>
<evidence type="ECO:0000256" key="1">
    <source>
        <dbReference type="ARBA" id="ARBA00004604"/>
    </source>
</evidence>
<reference evidence="13" key="1">
    <citation type="submission" date="2015-04" db="UniProtKB">
        <authorList>
            <consortium name="EnsemblPlants"/>
        </authorList>
    </citation>
    <scope>IDENTIFICATION</scope>
</reference>
<dbReference type="FunFam" id="3.30.70.1170:FF:000001">
    <property type="entry name" value="Ribosomal RNA methyltransferase Nop2"/>
    <property type="match status" value="1"/>
</dbReference>
<feature type="transmembrane region" description="Helical" evidence="11">
    <location>
        <begin position="105"/>
        <end position="124"/>
    </location>
</feature>
<feature type="binding site" evidence="9">
    <location>
        <position position="799"/>
    </location>
    <ligand>
        <name>S-adenosyl-L-methionine</name>
        <dbReference type="ChEBI" id="CHEBI:59789"/>
    </ligand>
</feature>
<keyword evidence="14" id="KW-1185">Reference proteome</keyword>
<feature type="domain" description="SAM-dependent MTase RsmB/NOP-type" evidence="12">
    <location>
        <begin position="641"/>
        <end position="939"/>
    </location>
</feature>
<feature type="compositionally biased region" description="Basic and acidic residues" evidence="10">
    <location>
        <begin position="935"/>
        <end position="947"/>
    </location>
</feature>
<dbReference type="GO" id="GO:0005730">
    <property type="term" value="C:nucleolus"/>
    <property type="evidence" value="ECO:0007669"/>
    <property type="project" value="UniProtKB-SubCell"/>
</dbReference>
<dbReference type="Gene3D" id="3.30.70.1170">
    <property type="entry name" value="Sun protein, domain 3"/>
    <property type="match status" value="1"/>
</dbReference>
<feature type="compositionally biased region" description="Basic residues" evidence="10">
    <location>
        <begin position="401"/>
        <end position="418"/>
    </location>
</feature>
<feature type="compositionally biased region" description="Basic and acidic residues" evidence="10">
    <location>
        <begin position="347"/>
        <end position="360"/>
    </location>
</feature>
<dbReference type="OMA" id="PIGSWTK"/>
<evidence type="ECO:0000256" key="11">
    <source>
        <dbReference type="SAM" id="Phobius"/>
    </source>
</evidence>
<keyword evidence="8" id="KW-0539">Nucleus</keyword>
<dbReference type="eggNOG" id="KOG1441">
    <property type="taxonomic scope" value="Eukaryota"/>
</dbReference>
<feature type="binding site" evidence="9">
    <location>
        <position position="772"/>
    </location>
    <ligand>
        <name>S-adenosyl-L-methionine</name>
        <dbReference type="ChEBI" id="CHEBI:59789"/>
    </ligand>
</feature>
<feature type="compositionally biased region" description="Basic and acidic residues" evidence="10">
    <location>
        <begin position="1041"/>
        <end position="1052"/>
    </location>
</feature>
<dbReference type="HOGENOM" id="CLU_010420_0_0_1"/>
<dbReference type="InterPro" id="IPR029063">
    <property type="entry name" value="SAM-dependent_MTases_sf"/>
</dbReference>
<dbReference type="PANTHER" id="PTHR22807:SF30">
    <property type="entry name" value="28S RRNA (CYTOSINE(4447)-C(5))-METHYLTRANSFERASE-RELATED"/>
    <property type="match status" value="1"/>
</dbReference>
<keyword evidence="6 9" id="KW-0949">S-adenosyl-L-methionine</keyword>
<dbReference type="GO" id="GO:0003723">
    <property type="term" value="F:RNA binding"/>
    <property type="evidence" value="ECO:0007669"/>
    <property type="project" value="UniProtKB-UniRule"/>
</dbReference>
<sequence>MMKPRWWRVDASEVAAVTAMGVWEAVLAGGGRRFLKRKDSDAGETGRALEELRSSLYNEMHSSEGAKRQQQRFCGPSVALTFNFAVAVGIIMANKMVMGSVGFKFPIALSLIHYAVAFVLMAILKTMSLLPVAPPSKSTPFSSLFALGAVMSLSTGLANNFPLFSVGFYQMAKIAVTPTIVVAEFMLFQKRVSSQKVITLAIVSFGVAVATVTDLEFNFFGALVALAWIVPSAVNKILWSNLQQSGNWTALANSFAIIISALFGFLLQWSGALALGATSALSHVVLGQFKTIVIMLSGYLIFSSDPGITSICGAIVALGGMSVYTYLGLKESAITGKKPPLAQKPKAAGDGEKPGLEHEDSFLKSSKHCLTIVSVSFLVLTKGAPRRQPPPPPPRQLAAAKKGKASPKAAKRAAPKKQRLLESSSDDSELEQQQQGQLQVESGSDLDVPSDSGAEELSDSDDASFEGGDSGDDEEREEDGESDEEEEEDDEDGDDDPLADDFLASSDDESDGGDDSGVESDESDDLEAKSRAIDEEKEKAEEEAEEELKLNIRSESDEFRLPTKEELEEEALRPPNLPNLKRRISEIVRVLSNFSKLRQKDVPRKDYVNQLKTDIMSYYGYNDFLVEAFIEMFPAVELVELLESFEKRPPECLRTNTLKTRRRDLAAALIPRGFNLDPIGKWSKVGLVVYDSTISAGATVEYMAGHYMVPFSPLSSSVDSFICYPSINIGIQKCDYRNKFLLNLWNSCPHSSELSIFLGSSAAPGGIIYANEFNEKRLHGLLGNIHRMGVTNTIVCNYDGKELPKVLGMNSVDRVLLDAPCTGTGTIWKDPQIKTSKGIEDIRDCAFVQKQLLLAAIDLVDANSKTGGCIVYSTCSLMIPENEAVVDYALKKRNVKLVPCGLDFGRPGVLPLTQLKKLSNTIPVASESSNVPEEAIEKTDPSSDDPQKQPIQSKIHKDVKTTNKETSILDEVTKDKRQTHDRPEKTLKNHKKGEKKRNGPESAKLKGDQKETHNEQEEPTSEKKQPVSAKTKKSVPKRISGNKEKKLDTDRGGKRKRNWMVRRDW</sequence>
<dbReference type="GO" id="GO:0070475">
    <property type="term" value="P:rRNA base methylation"/>
    <property type="evidence" value="ECO:0007669"/>
    <property type="project" value="TreeGrafter"/>
</dbReference>
<keyword evidence="3" id="KW-0690">Ribosome biogenesis</keyword>
<evidence type="ECO:0000256" key="6">
    <source>
        <dbReference type="ARBA" id="ARBA00022691"/>
    </source>
</evidence>
<feature type="region of interest" description="Disordered" evidence="10">
    <location>
        <begin position="338"/>
        <end position="360"/>
    </location>
</feature>